<sequence>MDRKKYLRIVIFGLIVVGGVGALYPFVMAMKPSAKADAALIRIDISDLRNGEFRIIAPNPSFGSIYNGYGWSLFVYRKQNGDLNVWHLPTKGRTVGMPDVWWYRPHFPCYEFGPTIINGVVDESKPIQCHKSDEPNAAYMNYSWDIDGKVIRGHVKDMYRAKGIVQGNYFVLGKSS</sequence>
<dbReference type="AlphaFoldDB" id="A0A2K9LQD1"/>
<gene>
    <name evidence="2" type="ORF">Kalk_11635</name>
</gene>
<evidence type="ECO:0000313" key="2">
    <source>
        <dbReference type="EMBL" id="AUM13034.1"/>
    </source>
</evidence>
<protein>
    <submittedName>
        <fullName evidence="2">Uncharacterized protein</fullName>
    </submittedName>
</protein>
<dbReference type="Proteomes" id="UP000235116">
    <property type="component" value="Chromosome"/>
</dbReference>
<keyword evidence="1" id="KW-0472">Membrane</keyword>
<dbReference type="RefSeq" id="WP_101894413.1">
    <property type="nucleotide sequence ID" value="NZ_CP022684.1"/>
</dbReference>
<accession>A0A2K9LQD1</accession>
<name>A0A2K9LQD1_9GAMM</name>
<keyword evidence="1" id="KW-1133">Transmembrane helix</keyword>
<keyword evidence="3" id="KW-1185">Reference proteome</keyword>
<keyword evidence="1" id="KW-0812">Transmembrane</keyword>
<dbReference type="KEGG" id="kak:Kalk_11635"/>
<evidence type="ECO:0000256" key="1">
    <source>
        <dbReference type="SAM" id="Phobius"/>
    </source>
</evidence>
<dbReference type="OrthoDB" id="5732130at2"/>
<reference evidence="3" key="1">
    <citation type="submission" date="2017-08" db="EMBL/GenBank/DDBJ databases">
        <title>Direct submision.</title>
        <authorList>
            <person name="Kim S.-J."/>
            <person name="Rhee S.-K."/>
        </authorList>
    </citation>
    <scope>NUCLEOTIDE SEQUENCE [LARGE SCALE GENOMIC DNA]</scope>
    <source>
        <strain evidence="3">GI5</strain>
    </source>
</reference>
<feature type="transmembrane region" description="Helical" evidence="1">
    <location>
        <begin position="6"/>
        <end position="27"/>
    </location>
</feature>
<proteinExistence type="predicted"/>
<evidence type="ECO:0000313" key="3">
    <source>
        <dbReference type="Proteomes" id="UP000235116"/>
    </source>
</evidence>
<organism evidence="2 3">
    <name type="scientific">Ketobacter alkanivorans</name>
    <dbReference type="NCBI Taxonomy" id="1917421"/>
    <lineage>
        <taxon>Bacteria</taxon>
        <taxon>Pseudomonadati</taxon>
        <taxon>Pseudomonadota</taxon>
        <taxon>Gammaproteobacteria</taxon>
        <taxon>Pseudomonadales</taxon>
        <taxon>Ketobacteraceae</taxon>
        <taxon>Ketobacter</taxon>
    </lineage>
</organism>
<dbReference type="EMBL" id="CP022684">
    <property type="protein sequence ID" value="AUM13034.1"/>
    <property type="molecule type" value="Genomic_DNA"/>
</dbReference>